<feature type="domain" description="FMP27 SW motif-containing RBG unit" evidence="4">
    <location>
        <begin position="1186"/>
        <end position="1288"/>
    </location>
</feature>
<protein>
    <submittedName>
        <fullName evidence="6">Mitochondrial protein from FMP27-domain-containing protein</fullName>
    </submittedName>
</protein>
<dbReference type="InterPro" id="IPR019441">
    <property type="entry name" value="FMP27/BLTP2/Hobbit_GFWDK_RBG"/>
</dbReference>
<evidence type="ECO:0000256" key="2">
    <source>
        <dbReference type="SAM" id="Phobius"/>
    </source>
</evidence>
<feature type="compositionally biased region" description="Polar residues" evidence="1">
    <location>
        <begin position="1792"/>
        <end position="1804"/>
    </location>
</feature>
<dbReference type="InterPro" id="IPR045167">
    <property type="entry name" value="Hobbit"/>
</dbReference>
<dbReference type="SMART" id="SM01215">
    <property type="entry name" value="Fmp27_SW"/>
    <property type="match status" value="1"/>
</dbReference>
<proteinExistence type="predicted"/>
<dbReference type="InterPro" id="IPR019415">
    <property type="entry name" value="FMP27_SW_RBG"/>
</dbReference>
<organism evidence="6 7">
    <name type="scientific">Yarrowia lipolytica</name>
    <name type="common">Candida lipolytica</name>
    <dbReference type="NCBI Taxonomy" id="4952"/>
    <lineage>
        <taxon>Eukaryota</taxon>
        <taxon>Fungi</taxon>
        <taxon>Dikarya</taxon>
        <taxon>Ascomycota</taxon>
        <taxon>Saccharomycotina</taxon>
        <taxon>Dipodascomycetes</taxon>
        <taxon>Dipodascales</taxon>
        <taxon>Dipodascales incertae sedis</taxon>
        <taxon>Yarrowia</taxon>
    </lineage>
</organism>
<feature type="region of interest" description="Disordered" evidence="1">
    <location>
        <begin position="1779"/>
        <end position="1804"/>
    </location>
</feature>
<feature type="region of interest" description="Disordered" evidence="1">
    <location>
        <begin position="1158"/>
        <end position="1179"/>
    </location>
</feature>
<dbReference type="InterPro" id="IPR019449">
    <property type="entry name" value="FMP27_WPPW_RBG"/>
</dbReference>
<dbReference type="SMART" id="SM01214">
    <property type="entry name" value="Fmp27_GFWDK"/>
    <property type="match status" value="1"/>
</dbReference>
<feature type="domain" description="FMP27/BLTP2/Hobbit GFWDK motif-containing RBG unit" evidence="3">
    <location>
        <begin position="1306"/>
        <end position="1464"/>
    </location>
</feature>
<evidence type="ECO:0000259" key="3">
    <source>
        <dbReference type="SMART" id="SM01214"/>
    </source>
</evidence>
<reference evidence="6 7" key="1">
    <citation type="submission" date="2018-07" db="EMBL/GenBank/DDBJ databases">
        <title>Draft Genome Assemblies for Five Robust Yarrowia lipolytica Strains Exhibiting High Lipid Production and Pentose Sugar Utilization and Sugar Alcohol Secretion from Undetoxified Lignocellulosic Biomass Hydrolysates.</title>
        <authorList>
            <consortium name="DOE Joint Genome Institute"/>
            <person name="Walker C."/>
            <person name="Ryu S."/>
            <person name="Na H."/>
            <person name="Zane M."/>
            <person name="LaButti K."/>
            <person name="Lipzen A."/>
            <person name="Haridas S."/>
            <person name="Barry K."/>
            <person name="Grigoriev I.V."/>
            <person name="Quarterman J."/>
            <person name="Slininger P."/>
            <person name="Dien B."/>
            <person name="Trinh C.T."/>
        </authorList>
    </citation>
    <scope>NUCLEOTIDE SEQUENCE [LARGE SCALE GENOMIC DNA]</scope>
    <source>
        <strain evidence="6 7">YB392</strain>
    </source>
</reference>
<name>A0A371CD05_YARLL</name>
<sequence length="2809" mass="318903">MLDLKGLAMTLVKYLLYTYIASFVLFALIRLTTGISIKRLGYLCVRGISFSPKAGVQINIGKVGFLLHRPSFARPGWINFYVSGLDISIDPVELEESKSHKSKKSKSATSCTYENKEWTLTPPDNAATRVARSFLTITRFIDFAIYSTTVDVKDVSTFILAQMVFQLDLRSHIASRRHTVTGTLYENLKLDGELPAFFTIIFRELLVKPSGDDYDDEQTEEILDSVLLEVRGFLKKKDLSLKRLAVNFKLGRINVLVDKLMEIKDAIKKVKKHEPEPEVVEEEKPHVAEADAKCAEEAAQVKANFATLLIRTIREVEVHVAQFGVYHIPASLFNDSPTDKLSFAIMAKDFNLDLRRLNPKSPAFRMYFESDDTAHQTIFSVISVVVGLSVNKDVPEELVYVPMVTLNSKTNMFSRTLSILSDSGSATTSEAETSDTESDAAAPIYSGQLITGALAISSPTVDLQTHHVPLLLTALNRSSKSKPPKVSDEHFFMKGLKPATNLKVTIEEPAARVLVTRASKDHKARKMVISSCEAIVCNLHSSHENLHDNDLETKYKLQTSLKVVGYSTWYRSPEGSRHDILDSQILQISINADMAPKLLMTVDGQLLKARFDMTEAEVVRGLREVVQNVRRNDVADQELHAEAEAKAKEEIACGHDLEDDEEDPCTYDPTLPKKPNALRKLPCWLQNVNFESSESAIAVGLLFHDDTYKDVSTLMVIGVEKCVLDYKNGVTQDGVSNEAARQYALEHSDQVVDETDDRRFVVSVKNVLAKESISSSAYEDEDDKKFDNREILNLPSLDMAVFTTSNKKGPYTQTTVMVPKVLMQYSAHVHWFVTVHLGLLLSIFHEELGTGKHSIEEDEDVNLVEPDTNMSEALEALQLRKKTNKFKKLIRERRMRKKVVKGPKEEVTVNLAIAMMRIKWHLPHDFWAMLELDTLTLDGRDLKKPIILAKYLRLYGTSPTVEDYWNRILIFRGLRVRADVPLIKETLASTERVHEDPLPCDERDDAVTAFIDGMQLCIPNQFICYTILDNILSGVKSIAHISQRLRLNTSDVVVWPKVMKPRAIPKVRIHTPRLLVIVEDDPFESQLNLIFQVGYKEQQSRLEKEKAFEEYSDRIMASRLPKKRSTRVATEDEIGSHKEGGHHHNLASIGTGLKDVFHKKHKNDSSDPQNSSSGGYKDTTTVSIEQAEEELRRNFATSWIINFNAASDERKLAVSDLYGTVWGDEQIAEDTAKNENILEYSDNPPLMSMYHKDVDWVIDRVQFPIAQIPDFLYDVGKGQPKDTVYTIMLPFFWNVQMGEWRINLRDYPLPLVHFPPLHPSQDASGPAVSFHGTFIVGEMLSEGIEYVRRIKVPLAPFVHPDEIAPSTFMMEVFRTVTSVKVFTNLTFEGHSISPTRINWGSSMSPAISAGFGAIDTFSKPPADHSPKPGFWDKARLIAHGRFKLKWDKSDIHFVMKSSKNPYAVLGDDAGLVWVWRNHVVWDINGEDNPKEFMRVDSEEFMLAVPNLGLSEREYLLRAFNAKDYGSQGQFLKVIMKVVGKVRWLAGVAFERDDPEHPGERTDKFKPHYEVITKNSAEINDPHWDAFRGFRSEYIHLALSVRNPQGRDWINATEPEQQAYNAIHLSPETFSHFKKWWHMFDSSTSMPARHGRLWMSPEERRELKKAPKKVSFGKSMHTVKYMIQLSQLFICHLYRHPENEDEASKHTRSAATGIKLRTDAYMMELHQRREPIKGSDVWKMKLNAGEIDFQSCDIRVISAVFKEESAHGVLARHMGLKDDVSSLGSSTNNTNSHQSGTTNTGSSRVGTFQISDGDFSWIDMDDFVEINESTPDGKSPEVAVIPMLYTPRWTYFRETDHEQKEYMTDSRGNKYRRFGDETNVLDGFLGKIAPQLTQIRLFEEREKDLAEQIKTHEAMLDSLKHGGNQSGQAVKDRIASVEETLFNLKTRYHVISHTCLGIRAPGESSCGPNSISERIKNELNDVNETKFNNRFIVHNVHLKWNNIVRNAMFRYLHRVEERKKLTYFMSRGAVKRIEDLLKELDKTMADDHYTSEQKQERAKKVTTNLLQEAAHMIDNRATCQERVDTMEEGLYNTYSDPNITIDNTYLVKLVSPQVQLMSEQNPDKVVMLTAPNISLRITSAIDESDIDADFKGVVEKRHGVQLEHANFFVLDREAVLNRSAFLMNNNNYGCHRNSLWPPWLAIEMCYDATALRDDVVVSDATVGLRYDKPNTLRLKSLQESAREARCTEDEEKEAFNRFNRIEVDFPKVTAYCTSEQYFAIYTIAMDLLLYSEPIKESNKKAMDRMLMTFDPKRLHSAPETIECLQNEMRRLRKIRDLMQTQKDGKKDVRQIDVELASGYLELFTMMAATTKILVTSKETEDFTDTMKWAIGSDEIIWHLLEDDHTPLVDFGMASPSFVRFQEPNGANTNCMEIQMMQGFNLKPNAPYPEMLGPFLDGDVNKNRRNAKLKKLDEPALVYAAWKMLAPIGGIPVMELLEVQLQPLKLALDQDTAEKMFSYVFPKNNDSPFNVHDPTKHKTMADAVAIYADSDNGSDLTGGNESLSSSLASRLDASPNNRYQVVGVKMPGDPDSPSASSTRKSMESDSSDESSSGRFNIFRNRRRQDESDEGTQMMERASEYTSIVDIRLHSAVICISLKGHGTKALADVHNFVFTIPDLVYQNKTWTNLDLANQVKKDVIRALLQHTGSLLRNKIRPHKRETNSAPLRQISEYTKFTAVDDLRADKDSNDHQNGRAGLESRAGTFTQPSSASVSRKPSTDSSLRKVTTSKSKESNGKEHRKSGFFHRLRESL</sequence>
<feature type="compositionally biased region" description="Basic and acidic residues" evidence="1">
    <location>
        <begin position="2738"/>
        <end position="2750"/>
    </location>
</feature>
<feature type="compositionally biased region" description="Polar residues" evidence="1">
    <location>
        <begin position="2760"/>
        <end position="2786"/>
    </location>
</feature>
<dbReference type="VEuPathDB" id="FungiDB:YALI1_E36308g"/>
<dbReference type="PANTHER" id="PTHR15678">
    <property type="entry name" value="ANTIGEN MLAA-22-RELATED"/>
    <property type="match status" value="1"/>
</dbReference>
<dbReference type="Proteomes" id="UP000256601">
    <property type="component" value="Unassembled WGS sequence"/>
</dbReference>
<dbReference type="VEuPathDB" id="FungiDB:YALI0_E30855g"/>
<accession>A0A371CD05</accession>
<evidence type="ECO:0000259" key="4">
    <source>
        <dbReference type="SMART" id="SM01215"/>
    </source>
</evidence>
<keyword evidence="2" id="KW-0812">Transmembrane</keyword>
<feature type="region of interest" description="Disordered" evidence="1">
    <location>
        <begin position="2738"/>
        <end position="2809"/>
    </location>
</feature>
<feature type="transmembrane region" description="Helical" evidence="2">
    <location>
        <begin position="12"/>
        <end position="31"/>
    </location>
</feature>
<gene>
    <name evidence="6" type="ORF">B0I71DRAFT_172785</name>
</gene>
<evidence type="ECO:0000313" key="6">
    <source>
        <dbReference type="EMBL" id="RDW28132.1"/>
    </source>
</evidence>
<feature type="region of interest" description="Disordered" evidence="1">
    <location>
        <begin position="2578"/>
        <end position="2631"/>
    </location>
</feature>
<dbReference type="EMBL" id="KZ858955">
    <property type="protein sequence ID" value="RDW28132.1"/>
    <property type="molecule type" value="Genomic_DNA"/>
</dbReference>
<keyword evidence="2" id="KW-0472">Membrane</keyword>
<feature type="domain" description="FMP27 WPPW motif-containing RBG unit" evidence="5">
    <location>
        <begin position="1712"/>
        <end position="2204"/>
    </location>
</feature>
<keyword evidence="2" id="KW-1133">Transmembrane helix</keyword>
<dbReference type="PANTHER" id="PTHR15678:SF6">
    <property type="entry name" value="BRIDGE-LIKE LIPID TRANSFER PROTEIN FAMILY MEMBER 2"/>
    <property type="match status" value="1"/>
</dbReference>
<evidence type="ECO:0000259" key="5">
    <source>
        <dbReference type="SMART" id="SM01216"/>
    </source>
</evidence>
<dbReference type="SMART" id="SM01216">
    <property type="entry name" value="Fmp27_WPPW"/>
    <property type="match status" value="1"/>
</dbReference>
<dbReference type="Pfam" id="PF10344">
    <property type="entry name" value="Hobbit"/>
    <property type="match status" value="1"/>
</dbReference>
<feature type="compositionally biased region" description="Polar residues" evidence="1">
    <location>
        <begin position="1166"/>
        <end position="1179"/>
    </location>
</feature>
<evidence type="ECO:0000313" key="7">
    <source>
        <dbReference type="Proteomes" id="UP000256601"/>
    </source>
</evidence>
<evidence type="ECO:0000256" key="1">
    <source>
        <dbReference type="SAM" id="MobiDB-lite"/>
    </source>
</evidence>